<keyword evidence="6" id="KW-0418">Kinase</keyword>
<evidence type="ECO:0000313" key="9">
    <source>
        <dbReference type="EMBL" id="ACV06627.1"/>
    </source>
</evidence>
<dbReference type="EMBL" id="CP001686">
    <property type="protein sequence ID" value="ACV06627.1"/>
    <property type="molecule type" value="Genomic_DNA"/>
</dbReference>
<dbReference type="PANTHER" id="PTHR18964">
    <property type="entry name" value="ROK (REPRESSOR, ORF, KINASE) FAMILY"/>
    <property type="match status" value="1"/>
</dbReference>
<dbReference type="InterPro" id="IPR000600">
    <property type="entry name" value="ROK"/>
</dbReference>
<dbReference type="GO" id="GO:0005737">
    <property type="term" value="C:cytoplasm"/>
    <property type="evidence" value="ECO:0007669"/>
    <property type="project" value="InterPro"/>
</dbReference>
<dbReference type="GO" id="GO:0006096">
    <property type="term" value="P:glycolytic process"/>
    <property type="evidence" value="ECO:0007669"/>
    <property type="project" value="InterPro"/>
</dbReference>
<evidence type="ECO:0000256" key="5">
    <source>
        <dbReference type="ARBA" id="ARBA00022741"/>
    </source>
</evidence>
<proteinExistence type="inferred from homology"/>
<evidence type="ECO:0000256" key="3">
    <source>
        <dbReference type="ARBA" id="ARBA00014701"/>
    </source>
</evidence>
<evidence type="ECO:0000256" key="6">
    <source>
        <dbReference type="ARBA" id="ARBA00022777"/>
    </source>
</evidence>
<gene>
    <name evidence="9" type="ordered locus">Ksed_16120</name>
</gene>
<evidence type="ECO:0000256" key="8">
    <source>
        <dbReference type="ARBA" id="ARBA00032386"/>
    </source>
</evidence>
<dbReference type="PANTHER" id="PTHR18964:SF173">
    <property type="entry name" value="GLUCOKINASE"/>
    <property type="match status" value="1"/>
</dbReference>
<evidence type="ECO:0000256" key="4">
    <source>
        <dbReference type="ARBA" id="ARBA00022679"/>
    </source>
</evidence>
<keyword evidence="7" id="KW-0067">ATP-binding</keyword>
<dbReference type="InterPro" id="IPR049874">
    <property type="entry name" value="ROK_cs"/>
</dbReference>
<dbReference type="HOGENOM" id="CLU_036604_0_0_11"/>
<dbReference type="eggNOG" id="COG1940">
    <property type="taxonomic scope" value="Bacteria"/>
</dbReference>
<dbReference type="AlphaFoldDB" id="C7NIC0"/>
<dbReference type="Proteomes" id="UP000006666">
    <property type="component" value="Chromosome"/>
</dbReference>
<dbReference type="KEGG" id="kse:Ksed_16120"/>
<dbReference type="Pfam" id="PF00480">
    <property type="entry name" value="ROK"/>
    <property type="match status" value="1"/>
</dbReference>
<dbReference type="PROSITE" id="PS01125">
    <property type="entry name" value="ROK"/>
    <property type="match status" value="1"/>
</dbReference>
<keyword evidence="4" id="KW-0808">Transferase</keyword>
<name>C7NIC0_KYTSD</name>
<evidence type="ECO:0000256" key="1">
    <source>
        <dbReference type="ARBA" id="ARBA00006479"/>
    </source>
</evidence>
<evidence type="ECO:0000256" key="2">
    <source>
        <dbReference type="ARBA" id="ARBA00012323"/>
    </source>
</evidence>
<dbReference type="Gene3D" id="3.30.420.40">
    <property type="match status" value="2"/>
</dbReference>
<organism evidence="9 10">
    <name type="scientific">Kytococcus sedentarius (strain ATCC 14392 / DSM 20547 / JCM 11482 / CCUG 33030 / NBRC 15357 / NCTC 11040 / CCM 314 / 541)</name>
    <name type="common">Micrococcus sedentarius</name>
    <dbReference type="NCBI Taxonomy" id="478801"/>
    <lineage>
        <taxon>Bacteria</taxon>
        <taxon>Bacillati</taxon>
        <taxon>Actinomycetota</taxon>
        <taxon>Actinomycetes</taxon>
        <taxon>Micrococcales</taxon>
        <taxon>Kytococcaceae</taxon>
        <taxon>Kytococcus</taxon>
    </lineage>
</organism>
<dbReference type="STRING" id="478801.Ksed_16120"/>
<accession>C7NIC0</accession>
<comment type="similarity">
    <text evidence="1">Belongs to the ROK (NagC/XylR) family.</text>
</comment>
<dbReference type="GO" id="GO:0005524">
    <property type="term" value="F:ATP binding"/>
    <property type="evidence" value="ECO:0007669"/>
    <property type="project" value="UniProtKB-KW"/>
</dbReference>
<reference evidence="9 10" key="1">
    <citation type="journal article" date="2009" name="Stand. Genomic Sci.">
        <title>Complete genome sequence of Kytococcus sedentarius type strain (541).</title>
        <authorList>
            <person name="Sims D."/>
            <person name="Brettin T."/>
            <person name="Detter J.C."/>
            <person name="Han C."/>
            <person name="Lapidus A."/>
            <person name="Copeland A."/>
            <person name="Glavina Del Rio T."/>
            <person name="Nolan M."/>
            <person name="Chen F."/>
            <person name="Lucas S."/>
            <person name="Tice H."/>
            <person name="Cheng J.F."/>
            <person name="Bruce D."/>
            <person name="Goodwin L."/>
            <person name="Pitluck S."/>
            <person name="Ovchinnikova G."/>
            <person name="Pati A."/>
            <person name="Ivanova N."/>
            <person name="Mavrommatis K."/>
            <person name="Chen A."/>
            <person name="Palaniappan K."/>
            <person name="D'haeseleer P."/>
            <person name="Chain P."/>
            <person name="Bristow J."/>
            <person name="Eisen J.A."/>
            <person name="Markowitz V."/>
            <person name="Hugenholtz P."/>
            <person name="Schneider S."/>
            <person name="Goker M."/>
            <person name="Pukall R."/>
            <person name="Kyrpides N.C."/>
            <person name="Klenk H.P."/>
        </authorList>
    </citation>
    <scope>NUCLEOTIDE SEQUENCE [LARGE SCALE GENOMIC DNA]</scope>
    <source>
        <strain evidence="10">ATCC 14392 / DSM 20547 / JCM 11482 / CCUG 33030 / NBRC 15357 / NCTC 11040 / CCM 314 / 541</strain>
    </source>
</reference>
<dbReference type="EC" id="2.7.1.2" evidence="2"/>
<dbReference type="RefSeq" id="WP_015779572.1">
    <property type="nucleotide sequence ID" value="NC_013169.1"/>
</dbReference>
<dbReference type="GO" id="GO:0004340">
    <property type="term" value="F:glucokinase activity"/>
    <property type="evidence" value="ECO:0007669"/>
    <property type="project" value="UniProtKB-EC"/>
</dbReference>
<dbReference type="InterPro" id="IPR004654">
    <property type="entry name" value="ROK_glcA"/>
</dbReference>
<dbReference type="SUPFAM" id="SSF53067">
    <property type="entry name" value="Actin-like ATPase domain"/>
    <property type="match status" value="1"/>
</dbReference>
<protein>
    <recommendedName>
        <fullName evidence="3">Glucokinase</fullName>
        <ecNumber evidence="2">2.7.1.2</ecNumber>
    </recommendedName>
    <alternativeName>
        <fullName evidence="8">Glucose kinase</fullName>
    </alternativeName>
</protein>
<dbReference type="InterPro" id="IPR043129">
    <property type="entry name" value="ATPase_NBD"/>
</dbReference>
<dbReference type="NCBIfam" id="TIGR00744">
    <property type="entry name" value="ROK_glcA_fam"/>
    <property type="match status" value="1"/>
</dbReference>
<keyword evidence="5" id="KW-0547">Nucleotide-binding</keyword>
<evidence type="ECO:0000313" key="10">
    <source>
        <dbReference type="Proteomes" id="UP000006666"/>
    </source>
</evidence>
<evidence type="ECO:0000256" key="7">
    <source>
        <dbReference type="ARBA" id="ARBA00022840"/>
    </source>
</evidence>
<sequence length="320" mass="32583">MSLAIGVDIGGTKIAGALVRDGEILQRARVETPAEDVGAIVEAVTTVIQDLQGKAGGEDVVGAGIACAGLVDAAGETILFAPNLAWRDEPLKAKVAAQVDLPIRLENDANAAAWGEFRHGAARDHDDMTLITVGTGIGGGIVNDGTLLRGAAGVGAEIGHMRVVRDGLRCGCGNRGCWEQYGSGSALVREARDLIRSGTPHAARLSGACGGDPDALEGADVTKVAEEGDPAAAELIHELGVWIGEGAASLAAILDPAAIVIGGGVSAAGDLLLEPARRAFHRNLTGRGYRPWPEMVMASLGNDAGVIGAASIMLDERPTS</sequence>
<keyword evidence="10" id="KW-1185">Reference proteome</keyword>